<dbReference type="GO" id="GO:0006865">
    <property type="term" value="P:amino acid transport"/>
    <property type="evidence" value="ECO:0007669"/>
    <property type="project" value="TreeGrafter"/>
</dbReference>
<dbReference type="RefSeq" id="WP_066240588.1">
    <property type="nucleotide sequence ID" value="NZ_LSGP01000017.1"/>
</dbReference>
<feature type="transmembrane region" description="Helical" evidence="7">
    <location>
        <begin position="54"/>
        <end position="76"/>
    </location>
</feature>
<evidence type="ECO:0000313" key="10">
    <source>
        <dbReference type="Proteomes" id="UP000076268"/>
    </source>
</evidence>
<dbReference type="OrthoDB" id="9811552at2"/>
<comment type="caution">
    <text evidence="9">The sequence shown here is derived from an EMBL/GenBank/DDBJ whole genome shotgun (WGS) entry which is preliminary data.</text>
</comment>
<dbReference type="GO" id="GO:0043190">
    <property type="term" value="C:ATP-binding cassette (ABC) transporter complex"/>
    <property type="evidence" value="ECO:0007669"/>
    <property type="project" value="InterPro"/>
</dbReference>
<dbReference type="Gene3D" id="1.10.3720.10">
    <property type="entry name" value="MetI-like"/>
    <property type="match status" value="1"/>
</dbReference>
<name>A0A154BPT8_ANASB</name>
<evidence type="ECO:0000259" key="8">
    <source>
        <dbReference type="PROSITE" id="PS50928"/>
    </source>
</evidence>
<dbReference type="EMBL" id="LSGP01000017">
    <property type="protein sequence ID" value="KYZ75967.1"/>
    <property type="molecule type" value="Genomic_DNA"/>
</dbReference>
<feature type="transmembrane region" description="Helical" evidence="7">
    <location>
        <begin position="20"/>
        <end position="42"/>
    </location>
</feature>
<feature type="transmembrane region" description="Helical" evidence="7">
    <location>
        <begin position="82"/>
        <end position="101"/>
    </location>
</feature>
<evidence type="ECO:0000313" key="9">
    <source>
        <dbReference type="EMBL" id="KYZ75967.1"/>
    </source>
</evidence>
<dbReference type="InterPro" id="IPR010065">
    <property type="entry name" value="AA_ABC_transptr_permease_3TM"/>
</dbReference>
<dbReference type="GO" id="GO:0022857">
    <property type="term" value="F:transmembrane transporter activity"/>
    <property type="evidence" value="ECO:0007669"/>
    <property type="project" value="InterPro"/>
</dbReference>
<dbReference type="PANTHER" id="PTHR30614:SF41">
    <property type="entry name" value="INNER MEMBRANE AMINO-ACID ABC TRANSPORTER PERMEASE PROTEIN YHDY"/>
    <property type="match status" value="1"/>
</dbReference>
<dbReference type="Proteomes" id="UP000076268">
    <property type="component" value="Unassembled WGS sequence"/>
</dbReference>
<dbReference type="NCBIfam" id="TIGR01726">
    <property type="entry name" value="HEQRo_perm_3TM"/>
    <property type="match status" value="1"/>
</dbReference>
<keyword evidence="5 7" id="KW-1133">Transmembrane helix</keyword>
<evidence type="ECO:0000256" key="1">
    <source>
        <dbReference type="ARBA" id="ARBA00004651"/>
    </source>
</evidence>
<feature type="domain" description="ABC transmembrane type-1" evidence="8">
    <location>
        <begin position="18"/>
        <end position="204"/>
    </location>
</feature>
<dbReference type="InterPro" id="IPR043429">
    <property type="entry name" value="ArtM/GltK/GlnP/TcyL/YhdX-like"/>
</dbReference>
<sequence length="216" mass="23954">MMQELFKPEIFSFLLQGLLTTLYIAVASILLSMLFGMALGVARYSKKRLLSTVAAVYIEAVRNTPLLLFILGVRFMTPLDPLIAGISAMTLFTSAVIAEIIRGGLNSIPRGQWEAAVSQGFTYLQILRHIILPQALRNMIPPLASQFTTIIKDTSFVWAVGIEDLTGKGMIIMGKYGSSAQVFTLFGMIALIYFLMNYGLSLYARQHQKSLILKSY</sequence>
<evidence type="ECO:0000256" key="3">
    <source>
        <dbReference type="ARBA" id="ARBA00022475"/>
    </source>
</evidence>
<feature type="transmembrane region" description="Helical" evidence="7">
    <location>
        <begin position="182"/>
        <end position="204"/>
    </location>
</feature>
<dbReference type="SUPFAM" id="SSF161098">
    <property type="entry name" value="MetI-like"/>
    <property type="match status" value="1"/>
</dbReference>
<dbReference type="Pfam" id="PF00528">
    <property type="entry name" value="BPD_transp_1"/>
    <property type="match status" value="1"/>
</dbReference>
<organism evidence="9 10">
    <name type="scientific">Anaerosporomusa subterranea</name>
    <dbReference type="NCBI Taxonomy" id="1794912"/>
    <lineage>
        <taxon>Bacteria</taxon>
        <taxon>Bacillati</taxon>
        <taxon>Bacillota</taxon>
        <taxon>Negativicutes</taxon>
        <taxon>Acetonemataceae</taxon>
        <taxon>Anaerosporomusa</taxon>
    </lineage>
</organism>
<evidence type="ECO:0000256" key="4">
    <source>
        <dbReference type="ARBA" id="ARBA00022692"/>
    </source>
</evidence>
<keyword evidence="3" id="KW-1003">Cell membrane</keyword>
<proteinExistence type="inferred from homology"/>
<comment type="similarity">
    <text evidence="7">Belongs to the binding-protein-dependent transport system permease family.</text>
</comment>
<dbReference type="PANTHER" id="PTHR30614">
    <property type="entry name" value="MEMBRANE COMPONENT OF AMINO ACID ABC TRANSPORTER"/>
    <property type="match status" value="1"/>
</dbReference>
<evidence type="ECO:0000256" key="2">
    <source>
        <dbReference type="ARBA" id="ARBA00022448"/>
    </source>
</evidence>
<reference evidence="9 10" key="1">
    <citation type="submission" date="2016-02" db="EMBL/GenBank/DDBJ databases">
        <title>Anaerosporomusa subterraneum gen. nov., sp. nov., a spore-forming obligate anaerobe isolated from saprolite.</title>
        <authorList>
            <person name="Choi J.K."/>
            <person name="Shah M."/>
            <person name="Yee N."/>
        </authorList>
    </citation>
    <scope>NUCLEOTIDE SEQUENCE [LARGE SCALE GENOMIC DNA]</scope>
    <source>
        <strain evidence="9 10">RU4</strain>
    </source>
</reference>
<evidence type="ECO:0000256" key="7">
    <source>
        <dbReference type="RuleBase" id="RU363032"/>
    </source>
</evidence>
<keyword evidence="6 7" id="KW-0472">Membrane</keyword>
<dbReference type="PROSITE" id="PS50928">
    <property type="entry name" value="ABC_TM1"/>
    <property type="match status" value="1"/>
</dbReference>
<accession>A0A154BPT8</accession>
<dbReference type="AlphaFoldDB" id="A0A154BPT8"/>
<keyword evidence="4 7" id="KW-0812">Transmembrane</keyword>
<dbReference type="STRING" id="1794912.AXX12_05880"/>
<dbReference type="CDD" id="cd06261">
    <property type="entry name" value="TM_PBP2"/>
    <property type="match status" value="1"/>
</dbReference>
<gene>
    <name evidence="9" type="ORF">AXX12_05880</name>
</gene>
<protein>
    <submittedName>
        <fullName evidence="9">Glutamine ABC transporter permease</fullName>
    </submittedName>
</protein>
<dbReference type="InterPro" id="IPR035906">
    <property type="entry name" value="MetI-like_sf"/>
</dbReference>
<evidence type="ECO:0000256" key="6">
    <source>
        <dbReference type="ARBA" id="ARBA00023136"/>
    </source>
</evidence>
<keyword evidence="10" id="KW-1185">Reference proteome</keyword>
<dbReference type="InterPro" id="IPR000515">
    <property type="entry name" value="MetI-like"/>
</dbReference>
<keyword evidence="2 7" id="KW-0813">Transport</keyword>
<comment type="subcellular location">
    <subcellularLocation>
        <location evidence="1 7">Cell membrane</location>
        <topology evidence="1 7">Multi-pass membrane protein</topology>
    </subcellularLocation>
</comment>
<evidence type="ECO:0000256" key="5">
    <source>
        <dbReference type="ARBA" id="ARBA00022989"/>
    </source>
</evidence>